<dbReference type="Pfam" id="PF11251">
    <property type="entry name" value="DUF3050"/>
    <property type="match status" value="1"/>
</dbReference>
<sequence length="264" mass="29931">MSSSSLQSQHELTQLQAHLEPLRQQLIEHPLYAALQTPQHLQRFTESHVYAVWDFMSLLKSLQQTLTCVQVPWLPTASANTRYLINEIVVGEESDVAPDGSRTSHFELYLRAMQQLGANTQPIQHLVDRLWGNEPVLEVINTLALPAGVQVFLQFTFELIGRGRVHEVAAVFAFGREDLIPDLFHGLVNRLHEQSSEKVSLLKYYLERHIEVDGDHHSHLASAMTMELCGSDPKRWMQAREAAAGALRSRIALWDGVLSNLEQR</sequence>
<proteinExistence type="predicted"/>
<keyword evidence="2" id="KW-1185">Reference proteome</keyword>
<dbReference type="Proteomes" id="UP001597116">
    <property type="component" value="Unassembled WGS sequence"/>
</dbReference>
<dbReference type="InterPro" id="IPR024423">
    <property type="entry name" value="DUF3050"/>
</dbReference>
<name>A0ABW3QCM2_9BACT</name>
<dbReference type="Gene3D" id="1.20.910.10">
    <property type="entry name" value="Heme oxygenase-like"/>
    <property type="match status" value="1"/>
</dbReference>
<organism evidence="1 2">
    <name type="scientific">Larkinella insperata</name>
    <dbReference type="NCBI Taxonomy" id="332158"/>
    <lineage>
        <taxon>Bacteria</taxon>
        <taxon>Pseudomonadati</taxon>
        <taxon>Bacteroidota</taxon>
        <taxon>Cytophagia</taxon>
        <taxon>Cytophagales</taxon>
        <taxon>Spirosomataceae</taxon>
        <taxon>Larkinella</taxon>
    </lineage>
</organism>
<dbReference type="InterPro" id="IPR016084">
    <property type="entry name" value="Haem_Oase-like_multi-hlx"/>
</dbReference>
<dbReference type="RefSeq" id="WP_379885170.1">
    <property type="nucleotide sequence ID" value="NZ_JBHTLP010000022.1"/>
</dbReference>
<gene>
    <name evidence="1" type="ORF">ACFQ4C_25780</name>
</gene>
<comment type="caution">
    <text evidence="1">The sequence shown here is derived from an EMBL/GenBank/DDBJ whole genome shotgun (WGS) entry which is preliminary data.</text>
</comment>
<dbReference type="EMBL" id="JBHTLP010000022">
    <property type="protein sequence ID" value="MFD1144564.1"/>
    <property type="molecule type" value="Genomic_DNA"/>
</dbReference>
<dbReference type="SUPFAM" id="SSF48613">
    <property type="entry name" value="Heme oxygenase-like"/>
    <property type="match status" value="1"/>
</dbReference>
<protein>
    <submittedName>
        <fullName evidence="1">DUF3050 domain-containing protein</fullName>
    </submittedName>
</protein>
<accession>A0ABW3QCM2</accession>
<reference evidence="2" key="1">
    <citation type="journal article" date="2019" name="Int. J. Syst. Evol. Microbiol.">
        <title>The Global Catalogue of Microorganisms (GCM) 10K type strain sequencing project: providing services to taxonomists for standard genome sequencing and annotation.</title>
        <authorList>
            <consortium name="The Broad Institute Genomics Platform"/>
            <consortium name="The Broad Institute Genome Sequencing Center for Infectious Disease"/>
            <person name="Wu L."/>
            <person name="Ma J."/>
        </authorList>
    </citation>
    <scope>NUCLEOTIDE SEQUENCE [LARGE SCALE GENOMIC DNA]</scope>
    <source>
        <strain evidence="2">CCUG 55608</strain>
    </source>
</reference>
<evidence type="ECO:0000313" key="2">
    <source>
        <dbReference type="Proteomes" id="UP001597116"/>
    </source>
</evidence>
<evidence type="ECO:0000313" key="1">
    <source>
        <dbReference type="EMBL" id="MFD1144564.1"/>
    </source>
</evidence>